<keyword evidence="4" id="KW-0808">Transferase</keyword>
<dbReference type="RefSeq" id="WP_146918753.1">
    <property type="nucleotide sequence ID" value="NZ_VORW01000010.1"/>
</dbReference>
<evidence type="ECO:0000256" key="2">
    <source>
        <dbReference type="ARBA" id="ARBA00022519"/>
    </source>
</evidence>
<dbReference type="AlphaFoldDB" id="A0A5C7ALH2"/>
<evidence type="ECO:0000256" key="3">
    <source>
        <dbReference type="ARBA" id="ARBA00022676"/>
    </source>
</evidence>
<dbReference type="Pfam" id="PF07429">
    <property type="entry name" value="Glyco_transf_56"/>
    <property type="match status" value="1"/>
</dbReference>
<dbReference type="GO" id="GO:0008417">
    <property type="term" value="F:fucosyltransferase activity"/>
    <property type="evidence" value="ECO:0007669"/>
    <property type="project" value="InterPro"/>
</dbReference>
<name>A0A5C7ALH2_9BACT</name>
<keyword evidence="5" id="KW-0472">Membrane</keyword>
<dbReference type="Proteomes" id="UP000321935">
    <property type="component" value="Unassembled WGS sequence"/>
</dbReference>
<evidence type="ECO:0000313" key="7">
    <source>
        <dbReference type="Proteomes" id="UP000321935"/>
    </source>
</evidence>
<gene>
    <name evidence="6" type="ORF">ESV85_14465</name>
</gene>
<comment type="caution">
    <text evidence="6">The sequence shown here is derived from an EMBL/GenBank/DDBJ whole genome shotgun (WGS) entry which is preliminary data.</text>
</comment>
<organism evidence="6 7">
    <name type="scientific">Algoriphagus aquimarinus</name>
    <dbReference type="NCBI Taxonomy" id="237018"/>
    <lineage>
        <taxon>Bacteria</taxon>
        <taxon>Pseudomonadati</taxon>
        <taxon>Bacteroidota</taxon>
        <taxon>Cytophagia</taxon>
        <taxon>Cytophagales</taxon>
        <taxon>Cyclobacteriaceae</taxon>
        <taxon>Algoriphagus</taxon>
    </lineage>
</organism>
<dbReference type="GO" id="GO:0009246">
    <property type="term" value="P:enterobacterial common antigen biosynthetic process"/>
    <property type="evidence" value="ECO:0007669"/>
    <property type="project" value="InterPro"/>
</dbReference>
<accession>A0A5C7ALH2</accession>
<evidence type="ECO:0000256" key="1">
    <source>
        <dbReference type="ARBA" id="ARBA00022475"/>
    </source>
</evidence>
<evidence type="ECO:0000313" key="6">
    <source>
        <dbReference type="EMBL" id="TXE08764.1"/>
    </source>
</evidence>
<evidence type="ECO:0000256" key="4">
    <source>
        <dbReference type="ARBA" id="ARBA00022679"/>
    </source>
</evidence>
<keyword evidence="2" id="KW-0997">Cell inner membrane</keyword>
<dbReference type="InterPro" id="IPR009993">
    <property type="entry name" value="WecF"/>
</dbReference>
<dbReference type="EMBL" id="VORW01000010">
    <property type="protein sequence ID" value="TXE08764.1"/>
    <property type="molecule type" value="Genomic_DNA"/>
</dbReference>
<keyword evidence="3" id="KW-0328">Glycosyltransferase</keyword>
<reference evidence="6 7" key="1">
    <citation type="submission" date="2019-08" db="EMBL/GenBank/DDBJ databases">
        <title>Genomes sequence of Algoriphagus aquimarinus ACAM450.</title>
        <authorList>
            <person name="Bowman J.P."/>
        </authorList>
    </citation>
    <scope>NUCLEOTIDE SEQUENCE [LARGE SCALE GENOMIC DNA]</scope>
    <source>
        <strain evidence="6 7">ACAM 450</strain>
    </source>
</reference>
<keyword evidence="1" id="KW-1003">Cell membrane</keyword>
<dbReference type="OrthoDB" id="1083028at2"/>
<sequence>MRTENLVFLPDSPYTEWIINRSEDLFSGLNKYLVVVEDISKPTRFTNSEILVVENGDLENSPIVSELSDFKRIIVNYHTPFIGHFLMRRQSELSHAKLIWIIWSGDLYKHPSFLSKAYTSRTMAVLPPEKMVETWGKSVHHRILQALGKPNKYSFEKSFSKFDFVATIFEKDVMEAESVLGLKAKWIRFAFLSLEEMFSEEYLKNKPVLGDKIMVGHSGSPENNHLDVYHQIHHLLPSNEMTILSPLSYGNPTYIEAVKSMGEEYFEDKFETLEDFIPREFYYQKLAEASVAIFNHKIQQAFGNILGLIFMGVKVFLNPENPVYIELTSHNIKVFDYSKMTQDDLLNPLSAEDVDNNRAIISLLFKEEKIRDYYRDLYIA</sequence>
<proteinExistence type="predicted"/>
<evidence type="ECO:0008006" key="8">
    <source>
        <dbReference type="Google" id="ProtNLM"/>
    </source>
</evidence>
<protein>
    <recommendedName>
        <fullName evidence="8">4-alpha-L-fucosyltransferase glycosyl transferase group 56</fullName>
    </recommendedName>
</protein>
<evidence type="ECO:0000256" key="5">
    <source>
        <dbReference type="ARBA" id="ARBA00023136"/>
    </source>
</evidence>